<feature type="compositionally biased region" description="Polar residues" evidence="1">
    <location>
        <begin position="368"/>
        <end position="378"/>
    </location>
</feature>
<feature type="domain" description="C2 NT-type" evidence="2">
    <location>
        <begin position="5"/>
        <end position="153"/>
    </location>
</feature>
<evidence type="ECO:0000313" key="4">
    <source>
        <dbReference type="Proteomes" id="UP000297716"/>
    </source>
</evidence>
<feature type="region of interest" description="Disordered" evidence="1">
    <location>
        <begin position="147"/>
        <end position="191"/>
    </location>
</feature>
<evidence type="ECO:0000259" key="2">
    <source>
        <dbReference type="PROSITE" id="PS51840"/>
    </source>
</evidence>
<dbReference type="STRING" id="37992.A0A4Z0Y2Y2"/>
<dbReference type="PANTHER" id="PTHR21456">
    <property type="entry name" value="FAMILY WITH SEQUENCE SIMILARITY 102"/>
    <property type="match status" value="1"/>
</dbReference>
<proteinExistence type="predicted"/>
<dbReference type="InterPro" id="IPR019448">
    <property type="entry name" value="NT-C2"/>
</dbReference>
<feature type="compositionally biased region" description="Low complexity" evidence="1">
    <location>
        <begin position="169"/>
        <end position="178"/>
    </location>
</feature>
<dbReference type="InterPro" id="IPR039931">
    <property type="entry name" value="EEIG1/2-like"/>
</dbReference>
<dbReference type="OrthoDB" id="3365224at2759"/>
<comment type="caution">
    <text evidence="3">The sequence shown here is derived from an EMBL/GenBank/DDBJ whole genome shotgun (WGS) entry which is preliminary data.</text>
</comment>
<reference evidence="3 4" key="1">
    <citation type="submission" date="2019-03" db="EMBL/GenBank/DDBJ databases">
        <title>Draft genome sequence of Xylaria hypoxylon DSM 108379, a ubiquitous saprotrophic-parasitic fungi on hardwood.</title>
        <authorList>
            <person name="Buettner E."/>
            <person name="Leonhardt S."/>
            <person name="Gebauer A.M."/>
            <person name="Liers C."/>
            <person name="Hofrichter M."/>
            <person name="Kellner H."/>
        </authorList>
    </citation>
    <scope>NUCLEOTIDE SEQUENCE [LARGE SCALE GENOMIC DNA]</scope>
    <source>
        <strain evidence="3 4">DSM 108379</strain>
    </source>
</reference>
<dbReference type="Proteomes" id="UP000297716">
    <property type="component" value="Unassembled WGS sequence"/>
</dbReference>
<feature type="compositionally biased region" description="Low complexity" evidence="1">
    <location>
        <begin position="329"/>
        <end position="346"/>
    </location>
</feature>
<sequence>MRVFPIVNKARKPKFELHLWIYDLNNVPLVTGKSYVKWHLPNSIHGEHRGRTAKCSVDKIRHRASYNYSKTVPLRISIDRANNLTECHIEFEVLQEFSSELGGRDEKISLGNVRLNLSEYVEESEGFPRRSTTSRVAGSLEHARDKVTSQYVPHQKLSSGRSASEAERTATSSSAGTAIQHPEENDVVDEEAEEGIVRRYLMQDSKINSTLKIGILMVQADGERNYVAPALKSATMFMGGISNIVTNANEQADAEEGAKLGGALPNINKSRDAAEAQDMYRCALAASWDCHPGELHADECIEDIFAGGSGWRDGIGKKSRTSHTGSPNPDRTSSSGSRSPSTSGDDGLSGTLRPRDIRRIQAHMRENSGASDKSTATVTGPGDSDYGIQSQNLYQPRRSPQTHHRQRFGGHGGRNSPLTIHKEGRSMSIFDESSSSPGLRSRRGSMASLAPTLGSTESTGSSSERGGLKPGRFRRVKEIDEYELRDDLIAWNLSGTAA</sequence>
<feature type="region of interest" description="Disordered" evidence="1">
    <location>
        <begin position="312"/>
        <end position="472"/>
    </location>
</feature>
<feature type="compositionally biased region" description="Polar residues" evidence="1">
    <location>
        <begin position="148"/>
        <end position="160"/>
    </location>
</feature>
<dbReference type="PROSITE" id="PS51840">
    <property type="entry name" value="C2_NT"/>
    <property type="match status" value="1"/>
</dbReference>
<dbReference type="EMBL" id="SKBN01000416">
    <property type="protein sequence ID" value="TGJ78289.1"/>
    <property type="molecule type" value="Genomic_DNA"/>
</dbReference>
<accession>A0A4Z0Y2Y2</accession>
<dbReference type="AlphaFoldDB" id="A0A4Z0Y2Y2"/>
<protein>
    <recommendedName>
        <fullName evidence="2">C2 NT-type domain-containing protein</fullName>
    </recommendedName>
</protein>
<feature type="compositionally biased region" description="Basic and acidic residues" evidence="1">
    <location>
        <begin position="353"/>
        <end position="366"/>
    </location>
</feature>
<organism evidence="3 4">
    <name type="scientific">Xylaria hypoxylon</name>
    <dbReference type="NCBI Taxonomy" id="37992"/>
    <lineage>
        <taxon>Eukaryota</taxon>
        <taxon>Fungi</taxon>
        <taxon>Dikarya</taxon>
        <taxon>Ascomycota</taxon>
        <taxon>Pezizomycotina</taxon>
        <taxon>Sordariomycetes</taxon>
        <taxon>Xylariomycetidae</taxon>
        <taxon>Xylariales</taxon>
        <taxon>Xylariaceae</taxon>
        <taxon>Xylaria</taxon>
    </lineage>
</organism>
<name>A0A4Z0Y2Y2_9PEZI</name>
<feature type="compositionally biased region" description="Low complexity" evidence="1">
    <location>
        <begin position="454"/>
        <end position="464"/>
    </location>
</feature>
<dbReference type="PANTHER" id="PTHR21456:SF1">
    <property type="entry name" value="C2 NT-TYPE DOMAIN-CONTAINING PROTEIN"/>
    <property type="match status" value="1"/>
</dbReference>
<dbReference type="Pfam" id="PF10358">
    <property type="entry name" value="NT-C2"/>
    <property type="match status" value="1"/>
</dbReference>
<gene>
    <name evidence="3" type="ORF">E0Z10_g10474</name>
</gene>
<evidence type="ECO:0000256" key="1">
    <source>
        <dbReference type="SAM" id="MobiDB-lite"/>
    </source>
</evidence>
<evidence type="ECO:0000313" key="3">
    <source>
        <dbReference type="EMBL" id="TGJ78289.1"/>
    </source>
</evidence>
<keyword evidence="4" id="KW-1185">Reference proteome</keyword>